<dbReference type="Pfam" id="PF23840">
    <property type="entry name" value="Phage_tail_terminator"/>
    <property type="match status" value="1"/>
</dbReference>
<dbReference type="EMBL" id="CP003154">
    <property type="protein sequence ID" value="AFL76236.1"/>
    <property type="molecule type" value="Genomic_DNA"/>
</dbReference>
<dbReference type="HOGENOM" id="CLU_1748843_0_0_6"/>
<evidence type="ECO:0000313" key="2">
    <source>
        <dbReference type="Proteomes" id="UP000006062"/>
    </source>
</evidence>
<name>I3YGW8_THIV6</name>
<proteinExistence type="predicted"/>
<protein>
    <submittedName>
        <fullName evidence="1">Uncharacterized protein</fullName>
    </submittedName>
</protein>
<dbReference type="Proteomes" id="UP000006062">
    <property type="component" value="Chromosome"/>
</dbReference>
<sequence length="149" mass="15765">MSQILALEPQLLARLSARLPAGTVVDSSPALDELLDLQERPLSLSAVYVMYLGAQPLGDKPAPRAGLRLLERWAVIVAYRDRAGIVSGAPARAGAGPLADAVLDALHGWQPAERTSPVQFAALLQPVYSAGLQLLPLAFTHETARHCGA</sequence>
<reference evidence="1 2" key="1">
    <citation type="submission" date="2012-06" db="EMBL/GenBank/DDBJ databases">
        <title>Complete sequence of Thiocystis violascens DSM 198.</title>
        <authorList>
            <consortium name="US DOE Joint Genome Institute"/>
            <person name="Lucas S."/>
            <person name="Han J."/>
            <person name="Lapidus A."/>
            <person name="Cheng J.-F."/>
            <person name="Goodwin L."/>
            <person name="Pitluck S."/>
            <person name="Peters L."/>
            <person name="Ovchinnikova G."/>
            <person name="Teshima H."/>
            <person name="Detter J.C."/>
            <person name="Han C."/>
            <person name="Tapia R."/>
            <person name="Land M."/>
            <person name="Hauser L."/>
            <person name="Kyrpides N."/>
            <person name="Ivanova N."/>
            <person name="Pagani I."/>
            <person name="Vogl K."/>
            <person name="Liu Z."/>
            <person name="Frigaard N.-U."/>
            <person name="Bryant D."/>
            <person name="Woyke T."/>
        </authorList>
    </citation>
    <scope>NUCLEOTIDE SEQUENCE [LARGE SCALE GENOMIC DNA]</scope>
    <source>
        <strain evidence="2">ATCC 17096 / DSM 198 / 6111</strain>
    </source>
</reference>
<evidence type="ECO:0000313" key="1">
    <source>
        <dbReference type="EMBL" id="AFL76236.1"/>
    </source>
</evidence>
<keyword evidence="2" id="KW-1185">Reference proteome</keyword>
<dbReference type="eggNOG" id="ENOG5032EGR">
    <property type="taxonomic scope" value="Bacteria"/>
</dbReference>
<dbReference type="AlphaFoldDB" id="I3YGW8"/>
<dbReference type="RefSeq" id="WP_014780612.1">
    <property type="nucleotide sequence ID" value="NC_018012.1"/>
</dbReference>
<accession>I3YGW8</accession>
<dbReference type="InterPro" id="IPR056912">
    <property type="entry name" value="Phage_JBD30_tail_term-like"/>
</dbReference>
<dbReference type="STRING" id="765911.Thivi_4434"/>
<organism evidence="1 2">
    <name type="scientific">Thiocystis violascens (strain ATCC 17096 / DSM 198 / 6111)</name>
    <name type="common">Chromatium violascens</name>
    <dbReference type="NCBI Taxonomy" id="765911"/>
    <lineage>
        <taxon>Bacteria</taxon>
        <taxon>Pseudomonadati</taxon>
        <taxon>Pseudomonadota</taxon>
        <taxon>Gammaproteobacteria</taxon>
        <taxon>Chromatiales</taxon>
        <taxon>Chromatiaceae</taxon>
        <taxon>Thiocystis</taxon>
    </lineage>
</organism>
<dbReference type="KEGG" id="tvi:Thivi_4434"/>
<gene>
    <name evidence="1" type="ordered locus">Thivi_4434</name>
</gene>